<dbReference type="GO" id="GO:0003735">
    <property type="term" value="F:structural constituent of ribosome"/>
    <property type="evidence" value="ECO:0007669"/>
    <property type="project" value="InterPro"/>
</dbReference>
<dbReference type="GO" id="GO:0022627">
    <property type="term" value="C:cytosolic small ribosomal subunit"/>
    <property type="evidence" value="ECO:0007669"/>
    <property type="project" value="TreeGrafter"/>
</dbReference>
<accession>A0A8C6XXK7</accession>
<dbReference type="PANTHER" id="PTHR12010:SF2">
    <property type="entry name" value="40S RIBOSOMAL PROTEIN S29"/>
    <property type="match status" value="1"/>
</dbReference>
<organism evidence="1 2">
    <name type="scientific">Naja naja</name>
    <name type="common">Indian cobra</name>
    <dbReference type="NCBI Taxonomy" id="35670"/>
    <lineage>
        <taxon>Eukaryota</taxon>
        <taxon>Metazoa</taxon>
        <taxon>Chordata</taxon>
        <taxon>Craniata</taxon>
        <taxon>Vertebrata</taxon>
        <taxon>Euteleostomi</taxon>
        <taxon>Lepidosauria</taxon>
        <taxon>Squamata</taxon>
        <taxon>Bifurcata</taxon>
        <taxon>Unidentata</taxon>
        <taxon>Episquamata</taxon>
        <taxon>Toxicofera</taxon>
        <taxon>Serpentes</taxon>
        <taxon>Colubroidea</taxon>
        <taxon>Elapidae</taxon>
        <taxon>Elapinae</taxon>
        <taxon>Naja</taxon>
    </lineage>
</organism>
<dbReference type="Ensembl" id="ENSNNAT00000021949.1">
    <property type="protein sequence ID" value="ENSNNAP00000020926.1"/>
    <property type="gene ID" value="ENSNNAG00000013866.1"/>
</dbReference>
<name>A0A8C6XXK7_NAJNA</name>
<evidence type="ECO:0000313" key="1">
    <source>
        <dbReference type="Ensembl" id="ENSNNAP00000020926.1"/>
    </source>
</evidence>
<dbReference type="InterPro" id="IPR043140">
    <property type="entry name" value="Ribosomal_uS14_sf"/>
</dbReference>
<dbReference type="Proteomes" id="UP000694559">
    <property type="component" value="Unplaced"/>
</dbReference>
<dbReference type="Gene3D" id="4.10.830.10">
    <property type="entry name" value="30s Ribosomal Protein S14, Chain N"/>
    <property type="match status" value="1"/>
</dbReference>
<proteinExistence type="predicted"/>
<reference evidence="1" key="2">
    <citation type="submission" date="2025-09" db="UniProtKB">
        <authorList>
            <consortium name="Ensembl"/>
        </authorList>
    </citation>
    <scope>IDENTIFICATION</scope>
</reference>
<protein>
    <submittedName>
        <fullName evidence="1">Uncharacterized protein</fullName>
    </submittedName>
</protein>
<sequence length="38" mass="4513">MGHQQLYCSHPRKYEQGSPTVCSNWHELICKYSPNMCR</sequence>
<keyword evidence="2" id="KW-1185">Reference proteome</keyword>
<dbReference type="AlphaFoldDB" id="A0A8C6XXK7"/>
<dbReference type="OrthoDB" id="10252683at2759"/>
<dbReference type="GO" id="GO:0008270">
    <property type="term" value="F:zinc ion binding"/>
    <property type="evidence" value="ECO:0007669"/>
    <property type="project" value="InterPro"/>
</dbReference>
<evidence type="ECO:0000313" key="2">
    <source>
        <dbReference type="Proteomes" id="UP000694559"/>
    </source>
</evidence>
<dbReference type="PANTHER" id="PTHR12010">
    <property type="entry name" value="40S RIBOSOMAL PROTEIN S29"/>
    <property type="match status" value="1"/>
</dbReference>
<dbReference type="InterPro" id="IPR039744">
    <property type="entry name" value="RIbosomal_uS14_euk_arc"/>
</dbReference>
<reference evidence="1" key="1">
    <citation type="submission" date="2025-08" db="UniProtKB">
        <authorList>
            <consortium name="Ensembl"/>
        </authorList>
    </citation>
    <scope>IDENTIFICATION</scope>
</reference>
<dbReference type="GO" id="GO:0002181">
    <property type="term" value="P:cytoplasmic translation"/>
    <property type="evidence" value="ECO:0007669"/>
    <property type="project" value="TreeGrafter"/>
</dbReference>